<keyword evidence="4" id="KW-1003">Cell membrane</keyword>
<proteinExistence type="inferred from homology"/>
<evidence type="ECO:0000256" key="3">
    <source>
        <dbReference type="ARBA" id="ARBA00022448"/>
    </source>
</evidence>
<keyword evidence="5" id="KW-0472">Membrane</keyword>
<feature type="transmembrane region" description="Helical" evidence="5">
    <location>
        <begin position="151"/>
        <end position="178"/>
    </location>
</feature>
<evidence type="ECO:0000256" key="5">
    <source>
        <dbReference type="SAM" id="Phobius"/>
    </source>
</evidence>
<organism evidence="7 8">
    <name type="scientific">Nocardiopsis suaedae</name>
    <dbReference type="NCBI Taxonomy" id="3018444"/>
    <lineage>
        <taxon>Bacteria</taxon>
        <taxon>Bacillati</taxon>
        <taxon>Actinomycetota</taxon>
        <taxon>Actinomycetes</taxon>
        <taxon>Streptosporangiales</taxon>
        <taxon>Nocardiopsidaceae</taxon>
        <taxon>Nocardiopsis</taxon>
    </lineage>
</organism>
<feature type="transmembrane region" description="Helical" evidence="5">
    <location>
        <begin position="31"/>
        <end position="52"/>
    </location>
</feature>
<gene>
    <name evidence="7" type="ORF">O4U47_13175</name>
</gene>
<reference evidence="7" key="1">
    <citation type="submission" date="2023-01" db="EMBL/GenBank/DDBJ databases">
        <title>Draft genome sequence of Nocardiopsis sp. LSu2-4 isolated from halophytes.</title>
        <authorList>
            <person name="Duangmal K."/>
            <person name="Chantavorakit T."/>
        </authorList>
    </citation>
    <scope>NUCLEOTIDE SEQUENCE</scope>
    <source>
        <strain evidence="7">LSu2-4</strain>
    </source>
</reference>
<feature type="transmembrane region" description="Helical" evidence="5">
    <location>
        <begin position="252"/>
        <end position="273"/>
    </location>
</feature>
<sequence>MASRALAVWQNRQVVGLLVRRDLKVKYQKSILGYAWSMLEPLAMAGVYFFVFGLIFNTNRGVPGGDDAPGGYLLFLISGLLPWLWFSTALNEAPKALISQSKLITTMKVPREIFPIAVVTRGFVDYLFTWPVLLLFVFFLGGRTTLMGVLVWLPAALVVQYAFTLGVTFLLASVNVLVRDVERIVRILNRILFYASAIIIPSGMVLAADSSFPGWFKALFQLNPLLGIFKMHHAVWYPADAPGFAAAAEAGGFALTTALVGALVFLTVGYWVFRRLETAVLKEL</sequence>
<evidence type="ECO:0000256" key="4">
    <source>
        <dbReference type="ARBA" id="ARBA00022519"/>
    </source>
</evidence>
<evidence type="ECO:0000256" key="2">
    <source>
        <dbReference type="ARBA" id="ARBA00007783"/>
    </source>
</evidence>
<keyword evidence="5" id="KW-0812">Transmembrane</keyword>
<keyword evidence="5" id="KW-1133">Transmembrane helix</keyword>
<keyword evidence="8" id="KW-1185">Reference proteome</keyword>
<feature type="transmembrane region" description="Helical" evidence="5">
    <location>
        <begin position="190"/>
        <end position="208"/>
    </location>
</feature>
<accession>A0ABT4TMY9</accession>
<feature type="domain" description="ABC transmembrane type-2" evidence="6">
    <location>
        <begin position="32"/>
        <end position="276"/>
    </location>
</feature>
<dbReference type="InterPro" id="IPR047817">
    <property type="entry name" value="ABC2_TM_bact-type"/>
</dbReference>
<dbReference type="RefSeq" id="WP_270678120.1">
    <property type="nucleotide sequence ID" value="NZ_JAQFWP010000021.1"/>
</dbReference>
<evidence type="ECO:0000256" key="1">
    <source>
        <dbReference type="ARBA" id="ARBA00004429"/>
    </source>
</evidence>
<feature type="transmembrane region" description="Helical" evidence="5">
    <location>
        <begin position="72"/>
        <end position="93"/>
    </location>
</feature>
<evidence type="ECO:0000259" key="6">
    <source>
        <dbReference type="PROSITE" id="PS51012"/>
    </source>
</evidence>
<protein>
    <submittedName>
        <fullName evidence="7">ABC transporter permease</fullName>
    </submittedName>
</protein>
<dbReference type="EMBL" id="JAQFWP010000021">
    <property type="protein sequence ID" value="MDA2805467.1"/>
    <property type="molecule type" value="Genomic_DNA"/>
</dbReference>
<comment type="caution">
    <text evidence="7">The sequence shown here is derived from an EMBL/GenBank/DDBJ whole genome shotgun (WGS) entry which is preliminary data.</text>
</comment>
<keyword evidence="3" id="KW-0813">Transport</keyword>
<keyword evidence="4" id="KW-0997">Cell inner membrane</keyword>
<comment type="similarity">
    <text evidence="2">Belongs to the ABC-2 integral membrane protein family.</text>
</comment>
<dbReference type="Proteomes" id="UP001165685">
    <property type="component" value="Unassembled WGS sequence"/>
</dbReference>
<dbReference type="PANTHER" id="PTHR30413">
    <property type="entry name" value="INNER MEMBRANE TRANSPORT PERMEASE"/>
    <property type="match status" value="1"/>
</dbReference>
<evidence type="ECO:0000313" key="7">
    <source>
        <dbReference type="EMBL" id="MDA2805467.1"/>
    </source>
</evidence>
<dbReference type="PROSITE" id="PS51012">
    <property type="entry name" value="ABC_TM2"/>
    <property type="match status" value="1"/>
</dbReference>
<dbReference type="PANTHER" id="PTHR30413:SF8">
    <property type="entry name" value="TRANSPORT PERMEASE PROTEIN"/>
    <property type="match status" value="1"/>
</dbReference>
<evidence type="ECO:0000313" key="8">
    <source>
        <dbReference type="Proteomes" id="UP001165685"/>
    </source>
</evidence>
<name>A0ABT4TMY9_9ACTN</name>
<comment type="subcellular location">
    <subcellularLocation>
        <location evidence="1">Cell inner membrane</location>
        <topology evidence="1">Multi-pass membrane protein</topology>
    </subcellularLocation>
</comment>